<dbReference type="GO" id="GO:0046306">
    <property type="term" value="P:alkanesulfonate catabolic process"/>
    <property type="evidence" value="ECO:0007669"/>
    <property type="project" value="TreeGrafter"/>
</dbReference>
<dbReference type="PANTHER" id="PTHR42847:SF4">
    <property type="entry name" value="ALKANESULFONATE MONOOXYGENASE-RELATED"/>
    <property type="match status" value="1"/>
</dbReference>
<dbReference type="SUPFAM" id="SSF51679">
    <property type="entry name" value="Bacterial luciferase-like"/>
    <property type="match status" value="1"/>
</dbReference>
<evidence type="ECO:0000313" key="7">
    <source>
        <dbReference type="Proteomes" id="UP000316199"/>
    </source>
</evidence>
<evidence type="ECO:0000259" key="5">
    <source>
        <dbReference type="Pfam" id="PF00296"/>
    </source>
</evidence>
<organism evidence="6 7">
    <name type="scientific">OM182 bacterium</name>
    <dbReference type="NCBI Taxonomy" id="2510334"/>
    <lineage>
        <taxon>Bacteria</taxon>
        <taxon>Pseudomonadati</taxon>
        <taxon>Pseudomonadota</taxon>
        <taxon>Gammaproteobacteria</taxon>
        <taxon>OMG group</taxon>
        <taxon>OM182 clade</taxon>
    </lineage>
</organism>
<keyword evidence="4" id="KW-0503">Monooxygenase</keyword>
<dbReference type="Gene3D" id="3.20.20.30">
    <property type="entry name" value="Luciferase-like domain"/>
    <property type="match status" value="1"/>
</dbReference>
<proteinExistence type="predicted"/>
<protein>
    <submittedName>
        <fullName evidence="6">LLM class flavin-dependent oxidoreductase</fullName>
    </submittedName>
</protein>
<comment type="caution">
    <text evidence="6">The sequence shown here is derived from an EMBL/GenBank/DDBJ whole genome shotgun (WGS) entry which is preliminary data.</text>
</comment>
<name>A0A520S2F5_9GAMM</name>
<dbReference type="EMBL" id="SHAG01000009">
    <property type="protein sequence ID" value="RZO76634.1"/>
    <property type="molecule type" value="Genomic_DNA"/>
</dbReference>
<dbReference type="Proteomes" id="UP000316199">
    <property type="component" value="Unassembled WGS sequence"/>
</dbReference>
<keyword evidence="3" id="KW-0560">Oxidoreductase</keyword>
<dbReference type="Pfam" id="PF00296">
    <property type="entry name" value="Bac_luciferase"/>
    <property type="match status" value="1"/>
</dbReference>
<dbReference type="AlphaFoldDB" id="A0A520S2F5"/>
<gene>
    <name evidence="6" type="ORF">EVA68_03585</name>
</gene>
<keyword evidence="2" id="KW-0288">FMN</keyword>
<feature type="domain" description="Luciferase-like" evidence="5">
    <location>
        <begin position="22"/>
        <end position="235"/>
    </location>
</feature>
<evidence type="ECO:0000256" key="1">
    <source>
        <dbReference type="ARBA" id="ARBA00022630"/>
    </source>
</evidence>
<dbReference type="GO" id="GO:0008726">
    <property type="term" value="F:alkanesulfonate monooxygenase activity"/>
    <property type="evidence" value="ECO:0007669"/>
    <property type="project" value="TreeGrafter"/>
</dbReference>
<accession>A0A520S2F5</accession>
<keyword evidence="1" id="KW-0285">Flavoprotein</keyword>
<dbReference type="InterPro" id="IPR011251">
    <property type="entry name" value="Luciferase-like_dom"/>
</dbReference>
<evidence type="ECO:0000313" key="6">
    <source>
        <dbReference type="EMBL" id="RZO76634.1"/>
    </source>
</evidence>
<reference evidence="6 7" key="1">
    <citation type="submission" date="2019-02" db="EMBL/GenBank/DDBJ databases">
        <title>Prokaryotic population dynamics and viral predation in marine succession experiment using metagenomics: the confinement effect.</title>
        <authorList>
            <person name="Haro-Moreno J.M."/>
            <person name="Rodriguez-Valera F."/>
            <person name="Lopez-Perez M."/>
        </authorList>
    </citation>
    <scope>NUCLEOTIDE SEQUENCE [LARGE SCALE GENOMIC DNA]</scope>
    <source>
        <strain evidence="6">MED-G157</strain>
    </source>
</reference>
<evidence type="ECO:0000256" key="3">
    <source>
        <dbReference type="ARBA" id="ARBA00023002"/>
    </source>
</evidence>
<dbReference type="InterPro" id="IPR036661">
    <property type="entry name" value="Luciferase-like_sf"/>
</dbReference>
<sequence>MAIGLGLGLSRYPFENADGYWRWVELCERGEVDSIWQTDRLVSKDPILECIAVTAALAGATENIRFGMSVASIAFRDPLLTAKQLATVDVLSKGRLLPAFGLGSTFSADFKASGTSTKRRGKRADEALELIYRLWYEEDVSYIGEFFRYDHVTISPQPVNGRIPLWIGGSSEKAIERTAKYGTGWLGGIETPEQSAKIILGIKEALKKTGRSIDDDHYGASFSFRFGNKEELISRIALNRLSNKVKDPSRYMVIGDKEDILQRINEYIDAGCSKFVMLPIASDGEEMMKQTQLFIDEILPLY</sequence>
<evidence type="ECO:0000256" key="4">
    <source>
        <dbReference type="ARBA" id="ARBA00023033"/>
    </source>
</evidence>
<evidence type="ECO:0000256" key="2">
    <source>
        <dbReference type="ARBA" id="ARBA00022643"/>
    </source>
</evidence>
<dbReference type="InterPro" id="IPR050172">
    <property type="entry name" value="SsuD_RutA_monooxygenase"/>
</dbReference>
<dbReference type="PANTHER" id="PTHR42847">
    <property type="entry name" value="ALKANESULFONATE MONOOXYGENASE"/>
    <property type="match status" value="1"/>
</dbReference>